<keyword evidence="2" id="KW-0328">Glycosyltransferase</keyword>
<proteinExistence type="predicted"/>
<evidence type="ECO:0000256" key="3">
    <source>
        <dbReference type="ARBA" id="ARBA00022679"/>
    </source>
</evidence>
<dbReference type="InterPro" id="IPR028098">
    <property type="entry name" value="Glyco_trans_4-like_N"/>
</dbReference>
<dbReference type="PANTHER" id="PTHR45947">
    <property type="entry name" value="SULFOQUINOVOSYL TRANSFERASE SQD2"/>
    <property type="match status" value="1"/>
</dbReference>
<evidence type="ECO:0000259" key="6">
    <source>
        <dbReference type="Pfam" id="PF13579"/>
    </source>
</evidence>
<dbReference type="EMBL" id="QYRT01000001">
    <property type="protein sequence ID" value="TIH40880.1"/>
    <property type="molecule type" value="Genomic_DNA"/>
</dbReference>
<keyword evidence="8" id="KW-1185">Reference proteome</keyword>
<evidence type="ECO:0000256" key="4">
    <source>
        <dbReference type="SAM" id="MobiDB-lite"/>
    </source>
</evidence>
<dbReference type="PANTHER" id="PTHR45947:SF3">
    <property type="entry name" value="SULFOQUINOVOSYL TRANSFERASE SQD2"/>
    <property type="match status" value="1"/>
</dbReference>
<feature type="region of interest" description="Disordered" evidence="4">
    <location>
        <begin position="1"/>
        <end position="30"/>
    </location>
</feature>
<dbReference type="Pfam" id="PF13579">
    <property type="entry name" value="Glyco_trans_4_4"/>
    <property type="match status" value="1"/>
</dbReference>
<evidence type="ECO:0000259" key="5">
    <source>
        <dbReference type="Pfam" id="PF00534"/>
    </source>
</evidence>
<reference evidence="7 8" key="1">
    <citation type="journal article" date="2019" name="Microorganisms">
        <title>Systematic Affiliation and Genome Analysis of Subtercola vilae DB165(T) with Particular Emphasis on Cold Adaptation of an Isolate from a High-Altitude Cold Volcano Lake.</title>
        <authorList>
            <person name="Villalobos A.S."/>
            <person name="Wiese J."/>
            <person name="Imhoff J.F."/>
            <person name="Dorador C."/>
            <person name="Keller A."/>
            <person name="Hentschel U."/>
        </authorList>
    </citation>
    <scope>NUCLEOTIDE SEQUENCE [LARGE SCALE GENOMIC DNA]</scope>
    <source>
        <strain evidence="7 8">DB165</strain>
    </source>
</reference>
<sequence>MAGGCVHTSAPAWKNSTGYRQPIEPNRSTGRVTDVSDLRVALVSLHTSPLANPGSGDAGGLNVYVVALGEALARQGVEVELITRSSSEDQPATEYTAGGLPVRFLKAGPPRVVQKEEVPAVIGRFQSALAELPRFDVLHSHYWLSGLAALPVAVMESIPHIQTLHTVGAVKNAELPPGDEPEPESRLNGERLLVAKSLTTIVSTSAEQDALIELYGAQEPRIRIIEPGVDGALFHPLSGLPGPARPFLVQLGRLQPLKGHDLSIRALALLPEHLRPDLVIAGSATPGQEHYATGLAELAASLGVGSRVNFTGTQSRAQSAALLREASLVLMPSHSETFGLVALEAAASGTPVIAFDTSGLRSSVADGVSGILLASRQPSDWAAAIGALLEHPATLRRLSNSAAKFGARHTWEKTAKATLRAYRSAVSASTTTR</sequence>
<name>A0A4T2C9I8_9MICO</name>
<evidence type="ECO:0000313" key="8">
    <source>
        <dbReference type="Proteomes" id="UP000306192"/>
    </source>
</evidence>
<protein>
    <recommendedName>
        <fullName evidence="1">D-inositol 3-phosphate glycosyltransferase</fullName>
    </recommendedName>
</protein>
<dbReference type="SUPFAM" id="SSF53756">
    <property type="entry name" value="UDP-Glycosyltransferase/glycogen phosphorylase"/>
    <property type="match status" value="1"/>
</dbReference>
<feature type="domain" description="Glycosyltransferase subfamily 4-like N-terminal" evidence="6">
    <location>
        <begin position="59"/>
        <end position="228"/>
    </location>
</feature>
<dbReference type="Pfam" id="PF00534">
    <property type="entry name" value="Glycos_transf_1"/>
    <property type="match status" value="1"/>
</dbReference>
<evidence type="ECO:0000256" key="2">
    <source>
        <dbReference type="ARBA" id="ARBA00022676"/>
    </source>
</evidence>
<dbReference type="Proteomes" id="UP000306192">
    <property type="component" value="Unassembled WGS sequence"/>
</dbReference>
<dbReference type="AlphaFoldDB" id="A0A4T2C9I8"/>
<dbReference type="GO" id="GO:0016757">
    <property type="term" value="F:glycosyltransferase activity"/>
    <property type="evidence" value="ECO:0007669"/>
    <property type="project" value="UniProtKB-KW"/>
</dbReference>
<gene>
    <name evidence="7" type="ORF">D4765_00260</name>
</gene>
<comment type="caution">
    <text evidence="7">The sequence shown here is derived from an EMBL/GenBank/DDBJ whole genome shotgun (WGS) entry which is preliminary data.</text>
</comment>
<dbReference type="GO" id="GO:1901137">
    <property type="term" value="P:carbohydrate derivative biosynthetic process"/>
    <property type="evidence" value="ECO:0007669"/>
    <property type="project" value="UniProtKB-ARBA"/>
</dbReference>
<dbReference type="Gene3D" id="3.40.50.2000">
    <property type="entry name" value="Glycogen Phosphorylase B"/>
    <property type="match status" value="2"/>
</dbReference>
<dbReference type="InterPro" id="IPR001296">
    <property type="entry name" value="Glyco_trans_1"/>
</dbReference>
<accession>A0A4T2C9I8</accession>
<evidence type="ECO:0000313" key="7">
    <source>
        <dbReference type="EMBL" id="TIH40880.1"/>
    </source>
</evidence>
<keyword evidence="3 7" id="KW-0808">Transferase</keyword>
<feature type="domain" description="Glycosyl transferase family 1" evidence="5">
    <location>
        <begin position="245"/>
        <end position="404"/>
    </location>
</feature>
<organism evidence="7 8">
    <name type="scientific">Subtercola vilae</name>
    <dbReference type="NCBI Taxonomy" id="2056433"/>
    <lineage>
        <taxon>Bacteria</taxon>
        <taxon>Bacillati</taxon>
        <taxon>Actinomycetota</taxon>
        <taxon>Actinomycetes</taxon>
        <taxon>Micrococcales</taxon>
        <taxon>Microbacteriaceae</taxon>
        <taxon>Subtercola</taxon>
    </lineage>
</organism>
<dbReference type="InterPro" id="IPR050194">
    <property type="entry name" value="Glycosyltransferase_grp1"/>
</dbReference>
<evidence type="ECO:0000256" key="1">
    <source>
        <dbReference type="ARBA" id="ARBA00021292"/>
    </source>
</evidence>